<evidence type="ECO:0000313" key="3">
    <source>
        <dbReference type="Proteomes" id="UP000218702"/>
    </source>
</evidence>
<evidence type="ECO:0000256" key="1">
    <source>
        <dbReference type="SAM" id="Coils"/>
    </source>
</evidence>
<sequence>MKMRELVKVNESGMVANAVDFNMMADPDKNLRLSEGFVFNYDPINPKAFTLGVLDAICNSYHSQNQPNIHLFVQDYGKGKSHFALVTANYFKLPLDTAEVEGILNQIKIASGTDQGIVEDLTAYKRRNKQHLVICISGDSGTDLRQIFLRALRQTLEIEGLIDSLAEQFCEKPLKYLKQLTDNQKEIANNYLEVHNYQRDVNSIIELLEEDNYKMIHLVKEISSELNNGFPADFETDLSIETILQKLINKLCSGDTAKYSGILILFDELNYYLKSWATDSTAAGGASLQSITKVCENNKGKIALVCFTQIRPSKSVPSQSADDYNKLVSRLEIAESTYEPVSSLELVIKGLLEQQINTDSWNQFFQTWRDTLLADSRNSHEHRISIYRERNWTLQDFQINITLGCFPLHPLNSYLLCNLDFTQGRTAIQYIKEDVKKFINSQLVEQNSKLNYLPAISLVDAFSEFSHTEFSRHYSEYQKAYDTISASATENEIAVLKGLFLFYVSQNKLYKPESEKHDIIISELTGLSLKETKDTLDKLDQQKQVIHHNTGDNTYRFYSGSNLLEVRQEIEEEASKQADRISVNLAIKHCNEKIETYLNSINISGTHFINDNQLLNDEWFFEYKFYNIPDFKQQVLNGYKTLDNITGKGIFAYILSDNLEELQSFRCEINELLSSSRNKEYIAVAIPEEPVNNICQDLLMIDIMRRKSTLEKQDSGTAFAQLTKQIQQKVEREIKKIIAPNNCDYYCIRLEELTTYQQKDHQSIVSHLLQQLYRFVPPIAKNDKMALKSPSGSTIIGYTANRLLEDDLNPNKFPNQSYNTLVDQVFLNNWGLFKTTSQKYFVQIPSNKNVREAWDRIDQLTALGDKAKKYVLISKIWQELSAPPFGYNEYTFTMLFSAWIVYHRSEVILKGTFGLLNKKNQSSIEEKAIKDWVETHVFDKPKDFVHKWILGSNTNPQLIRLRAITCPKIEPILSYNQAKELIHDIDNFINSGDPDQSKVQKIQPKRKQLLSEIEKIDNWFKAVEETENLFNNGDQIELKSLTEIYPLLQQKLSKTINLTQSNQSDNIVVNPAKKQLQRQNDALQIVQDRIEEIIIDLSEKSESLQTEEEYGRYQSDLEAAIKQITYVFSPTHNLIQTLNYSLDVATRKFAEIKHQTEIKNGLEKVELFYKSLSNNASQDDYIKAMSNIKNLANNLEIIKQHKLYEAIIKEIETQLNNLEITLKIWAERLTDITKTEALQLSQEVSQQQNRFTQPKSAQKVKQILEQLNPIILEIQNQEEVESTRQQQDNKIMDALRQKNPKFLNTIVLCEQGIEEIATLRLQLNFAERFYTEIEQLIKSINNQVSSYIKELEELTANLAEVRTNQELNQLYTKLAKLELFFQDSKHYLTCQQLQQEIDALRQLFQITQSSQFNTIETYQNQIQQLTEWYKIIKNCTPNLQTKYDQNKYKLEQKIKSIETQYQVDTKLWLDKLQKEFNQLEQETEDKKLNLIDKLLKNINNQDINIDYLNNLDKELLETVKTRCQNIQNDSQENQIITLFTQLPPQRQQNLYFQLEQYLSKEGDINE</sequence>
<name>A0A1Z4V8Q2_9CYAN</name>
<reference evidence="2 3" key="1">
    <citation type="submission" date="2017-06" db="EMBL/GenBank/DDBJ databases">
        <title>Genome sequencing of cyanobaciteial culture collection at National Institute for Environmental Studies (NIES).</title>
        <authorList>
            <person name="Hirose Y."/>
            <person name="Shimura Y."/>
            <person name="Fujisawa T."/>
            <person name="Nakamura Y."/>
            <person name="Kawachi M."/>
        </authorList>
    </citation>
    <scope>NUCLEOTIDE SEQUENCE [LARGE SCALE GENOMIC DNA]</scope>
    <source>
        <strain evidence="2 3">NIES-806</strain>
    </source>
</reference>
<dbReference type="Proteomes" id="UP000218702">
    <property type="component" value="Chromosome"/>
</dbReference>
<accession>A0A1Z4V8Q2</accession>
<gene>
    <name evidence="2" type="ORF">NIES806_41790</name>
</gene>
<feature type="coiled-coil region" evidence="1">
    <location>
        <begin position="1201"/>
        <end position="1228"/>
    </location>
</feature>
<dbReference type="EMBL" id="AP018316">
    <property type="protein sequence ID" value="BAZ87946.1"/>
    <property type="molecule type" value="Genomic_DNA"/>
</dbReference>
<dbReference type="OrthoDB" id="856045at2"/>
<feature type="coiled-coil region" evidence="1">
    <location>
        <begin position="1337"/>
        <end position="1364"/>
    </location>
</feature>
<evidence type="ECO:0000313" key="2">
    <source>
        <dbReference type="EMBL" id="BAZ87946.1"/>
    </source>
</evidence>
<keyword evidence="1" id="KW-0175">Coiled coil</keyword>
<proteinExistence type="predicted"/>
<dbReference type="KEGG" id="dcm:NIES806_41790"/>
<keyword evidence="3" id="KW-1185">Reference proteome</keyword>
<organism evidence="2 3">
    <name type="scientific">Dolichospermum compactum NIES-806</name>
    <dbReference type="NCBI Taxonomy" id="1973481"/>
    <lineage>
        <taxon>Bacteria</taxon>
        <taxon>Bacillati</taxon>
        <taxon>Cyanobacteriota</taxon>
        <taxon>Cyanophyceae</taxon>
        <taxon>Nostocales</taxon>
        <taxon>Aphanizomenonaceae</taxon>
        <taxon>Dolichospermum</taxon>
        <taxon>Dolichospermum compactum</taxon>
    </lineage>
</organism>
<protein>
    <submittedName>
        <fullName evidence="2">Uncharacterized protein</fullName>
    </submittedName>
</protein>
<dbReference type="RefSeq" id="WP_157750035.1">
    <property type="nucleotide sequence ID" value="NZ_AP018316.1"/>
</dbReference>